<dbReference type="Gene3D" id="3.10.100.10">
    <property type="entry name" value="Mannose-Binding Protein A, subunit A"/>
    <property type="match status" value="1"/>
</dbReference>
<dbReference type="Ensembl" id="ENSGMOT00000048104.1">
    <property type="protein sequence ID" value="ENSGMOP00000025319.1"/>
    <property type="gene ID" value="ENSGMOG00000035985.1"/>
</dbReference>
<proteinExistence type="predicted"/>
<reference evidence="2" key="1">
    <citation type="submission" date="2025-08" db="UniProtKB">
        <authorList>
            <consortium name="Ensembl"/>
        </authorList>
    </citation>
    <scope>IDENTIFICATION</scope>
</reference>
<dbReference type="InterPro" id="IPR016187">
    <property type="entry name" value="CTDL_fold"/>
</dbReference>
<dbReference type="Proteomes" id="UP000694546">
    <property type="component" value="Chromosome 4"/>
</dbReference>
<feature type="domain" description="C-type lectin" evidence="1">
    <location>
        <begin position="61"/>
        <end position="156"/>
    </location>
</feature>
<dbReference type="InterPro" id="IPR001304">
    <property type="entry name" value="C-type_lectin-like"/>
</dbReference>
<dbReference type="AlphaFoldDB" id="A0A8C5A6B8"/>
<evidence type="ECO:0000313" key="3">
    <source>
        <dbReference type="Proteomes" id="UP000694546"/>
    </source>
</evidence>
<accession>A0A8C5A6B8</accession>
<dbReference type="PANTHER" id="PTHR45784">
    <property type="entry name" value="C-TYPE LECTIN DOMAIN FAMILY 20 MEMBER A-RELATED"/>
    <property type="match status" value="1"/>
</dbReference>
<evidence type="ECO:0000313" key="2">
    <source>
        <dbReference type="Ensembl" id="ENSGMOP00000025319.1"/>
    </source>
</evidence>
<protein>
    <recommendedName>
        <fullName evidence="1">C-type lectin domain-containing protein</fullName>
    </recommendedName>
</protein>
<dbReference type="CDD" id="cd00037">
    <property type="entry name" value="CLECT"/>
    <property type="match status" value="1"/>
</dbReference>
<name>A0A8C5A6B8_GADMO</name>
<dbReference type="PANTHER" id="PTHR45784:SF3">
    <property type="entry name" value="C-TYPE LECTIN DOMAIN FAMILY 4 MEMBER K-LIKE-RELATED"/>
    <property type="match status" value="1"/>
</dbReference>
<reference evidence="2" key="2">
    <citation type="submission" date="2025-09" db="UniProtKB">
        <authorList>
            <consortium name="Ensembl"/>
        </authorList>
    </citation>
    <scope>IDENTIFICATION</scope>
</reference>
<dbReference type="OMA" id="NCKASYC"/>
<dbReference type="InterPro" id="IPR016186">
    <property type="entry name" value="C-type_lectin-like/link_sf"/>
</dbReference>
<dbReference type="Pfam" id="PF00059">
    <property type="entry name" value="Lectin_C"/>
    <property type="match status" value="1"/>
</dbReference>
<sequence>MYYVYCVFVFYVSELADADPPLQTQCQTLNFQKCYPHFLKLFPLHHHQNPVSSNINCKASYCRERGYDLATIDDMGAMKSLLGLSADKAHDELWIGLHYGGHKEWRWSLADKDFYQEGGRKYRNFEGSSNAEMFVRQHNGKWYTGGISTKLFFICYDGKEHTHMNMDHTLRSVIGAL</sequence>
<evidence type="ECO:0000259" key="1">
    <source>
        <dbReference type="PROSITE" id="PS50041"/>
    </source>
</evidence>
<keyword evidence="3" id="KW-1185">Reference proteome</keyword>
<organism evidence="2 3">
    <name type="scientific">Gadus morhua</name>
    <name type="common">Atlantic cod</name>
    <dbReference type="NCBI Taxonomy" id="8049"/>
    <lineage>
        <taxon>Eukaryota</taxon>
        <taxon>Metazoa</taxon>
        <taxon>Chordata</taxon>
        <taxon>Craniata</taxon>
        <taxon>Vertebrata</taxon>
        <taxon>Euteleostomi</taxon>
        <taxon>Actinopterygii</taxon>
        <taxon>Neopterygii</taxon>
        <taxon>Teleostei</taxon>
        <taxon>Neoteleostei</taxon>
        <taxon>Acanthomorphata</taxon>
        <taxon>Zeiogadaria</taxon>
        <taxon>Gadariae</taxon>
        <taxon>Gadiformes</taxon>
        <taxon>Gadoidei</taxon>
        <taxon>Gadidae</taxon>
        <taxon>Gadus</taxon>
    </lineage>
</organism>
<dbReference type="SUPFAM" id="SSF56436">
    <property type="entry name" value="C-type lectin-like"/>
    <property type="match status" value="1"/>
</dbReference>
<dbReference type="GeneTree" id="ENSGT00940000177112"/>
<dbReference type="PROSITE" id="PS50041">
    <property type="entry name" value="C_TYPE_LECTIN_2"/>
    <property type="match status" value="1"/>
</dbReference>